<comment type="similarity">
    <text evidence="1">Belongs to the bacterial solute-binding protein 3 family.</text>
</comment>
<organism evidence="5 6">
    <name type="scientific">Sinobacterium caligoides</name>
    <dbReference type="NCBI Taxonomy" id="933926"/>
    <lineage>
        <taxon>Bacteria</taxon>
        <taxon>Pseudomonadati</taxon>
        <taxon>Pseudomonadota</taxon>
        <taxon>Gammaproteobacteria</taxon>
        <taxon>Cellvibrionales</taxon>
        <taxon>Spongiibacteraceae</taxon>
        <taxon>Sinobacterium</taxon>
    </lineage>
</organism>
<dbReference type="AlphaFoldDB" id="A0A3N2DN50"/>
<dbReference type="SUPFAM" id="SSF53850">
    <property type="entry name" value="Periplasmic binding protein-like II"/>
    <property type="match status" value="1"/>
</dbReference>
<dbReference type="Pfam" id="PF00497">
    <property type="entry name" value="SBP_bac_3"/>
    <property type="match status" value="1"/>
</dbReference>
<dbReference type="InterPro" id="IPR001638">
    <property type="entry name" value="Solute-binding_3/MltF_N"/>
</dbReference>
<evidence type="ECO:0000259" key="4">
    <source>
        <dbReference type="SMART" id="SM00062"/>
    </source>
</evidence>
<proteinExistence type="inferred from homology"/>
<evidence type="ECO:0000256" key="3">
    <source>
        <dbReference type="SAM" id="SignalP"/>
    </source>
</evidence>
<dbReference type="SMART" id="SM00062">
    <property type="entry name" value="PBPb"/>
    <property type="match status" value="1"/>
</dbReference>
<protein>
    <submittedName>
        <fullName evidence="5">Cyclohexadienyl dehydratase</fullName>
    </submittedName>
</protein>
<reference evidence="5 6" key="1">
    <citation type="submission" date="2018-11" db="EMBL/GenBank/DDBJ databases">
        <title>Genomic Encyclopedia of Type Strains, Phase IV (KMG-IV): sequencing the most valuable type-strain genomes for metagenomic binning, comparative biology and taxonomic classification.</title>
        <authorList>
            <person name="Goeker M."/>
        </authorList>
    </citation>
    <scope>NUCLEOTIDE SEQUENCE [LARGE SCALE GENOMIC DNA]</scope>
    <source>
        <strain evidence="5 6">DSM 100316</strain>
    </source>
</reference>
<dbReference type="PANTHER" id="PTHR35936">
    <property type="entry name" value="MEMBRANE-BOUND LYTIC MUREIN TRANSGLYCOSYLASE F"/>
    <property type="match status" value="1"/>
</dbReference>
<dbReference type="PANTHER" id="PTHR35936:SF19">
    <property type="entry name" value="AMINO-ACID-BINDING PROTEIN YXEM-RELATED"/>
    <property type="match status" value="1"/>
</dbReference>
<feature type="domain" description="Solute-binding protein family 3/N-terminal" evidence="4">
    <location>
        <begin position="24"/>
        <end position="236"/>
    </location>
</feature>
<dbReference type="EMBL" id="RKHR01000004">
    <property type="protein sequence ID" value="ROS01233.1"/>
    <property type="molecule type" value="Genomic_DNA"/>
</dbReference>
<accession>A0A3N2DN50</accession>
<name>A0A3N2DN50_9GAMM</name>
<dbReference type="OrthoDB" id="7708309at2"/>
<keyword evidence="2 3" id="KW-0732">Signal</keyword>
<comment type="caution">
    <text evidence="5">The sequence shown here is derived from an EMBL/GenBank/DDBJ whole genome shotgun (WGS) entry which is preliminary data.</text>
</comment>
<evidence type="ECO:0000313" key="5">
    <source>
        <dbReference type="EMBL" id="ROS01233.1"/>
    </source>
</evidence>
<keyword evidence="6" id="KW-1185">Reference proteome</keyword>
<gene>
    <name evidence="5" type="ORF">EDC56_1662</name>
</gene>
<dbReference type="RefSeq" id="WP_123712051.1">
    <property type="nucleotide sequence ID" value="NZ_RKHR01000004.1"/>
</dbReference>
<sequence length="236" mass="26608">MRKNLAIAMIAFGLVGALPVKAEVLTVGTTGDYKPLTWYNAESDQYTGQSVALVKAFAEEYGYELKIVRTTWPNLSADLAEGKFQLAVGGITITEQRQKTFIFSDPLRVFGKTPLVRCGEEKKFSQLSQIDRPGITVVENPGGTNEKLARDIIHHAKLVVVEDNHQPFEYLLNHQADVMFTDSIEATYKQNQQSGLCAAAPNWLLKKGEKAFMFRDDETELRGQFNRWLNSYKKKK</sequence>
<evidence type="ECO:0000313" key="6">
    <source>
        <dbReference type="Proteomes" id="UP000275394"/>
    </source>
</evidence>
<evidence type="ECO:0000256" key="2">
    <source>
        <dbReference type="ARBA" id="ARBA00022729"/>
    </source>
</evidence>
<feature type="signal peptide" evidence="3">
    <location>
        <begin position="1"/>
        <end position="22"/>
    </location>
</feature>
<dbReference type="Gene3D" id="3.40.190.10">
    <property type="entry name" value="Periplasmic binding protein-like II"/>
    <property type="match status" value="2"/>
</dbReference>
<feature type="chain" id="PRO_5018094886" evidence="3">
    <location>
        <begin position="23"/>
        <end position="236"/>
    </location>
</feature>
<evidence type="ECO:0000256" key="1">
    <source>
        <dbReference type="ARBA" id="ARBA00010333"/>
    </source>
</evidence>
<dbReference type="Proteomes" id="UP000275394">
    <property type="component" value="Unassembled WGS sequence"/>
</dbReference>